<dbReference type="EMBL" id="JAATLK010000001">
    <property type="protein sequence ID" value="NIZ47418.1"/>
    <property type="molecule type" value="Genomic_DNA"/>
</dbReference>
<sequence>MSIEKLTVHQLYSAYRNRELKPVEVTEAYIQSYKENSHINAYIEHFTEEALKTAGSLTSANDDSSVLWGIPGAVKDNFAVKGKGQSCASKMLQNYIAPYDSSVVEQLNQENFINLGRLNLDEFAMGSTGRYSAYGPTENPLDAERVIGGSSGGSAAAVASYQSAFTIGSDTGGSSRLPASYAGVCGFKPTYGAISRYGLNALAPSFDVPGILAHTPEDIAMVYQHLRRQDTRDQIIRNVEFQWNHVQNDPTLKGTKIAFFDALLERADKDVIRIYEHIKMLLKEAGATLIPVKLDLEEYLIKTYYILTCSEASSTLSRFDGMRYGGDSSISPSDVETLVAQNRTQNMGHEVMRRILMGNYFVMSENYEKWYMRALHVRGQLVEKLNALSVNEGASMWLWPGFHEAALINAPERDNYTSDSVAVLANLYGGPAVAIPTGVGEHGLPVSVQIAGTVGNDQNVLQLANFIYKQENWRRLRY</sequence>
<gene>
    <name evidence="2" type="primary">gatA</name>
    <name evidence="2" type="ORF">HCT46_05775</name>
</gene>
<evidence type="ECO:0000313" key="3">
    <source>
        <dbReference type="Proteomes" id="UP000752013"/>
    </source>
</evidence>
<dbReference type="AlphaFoldDB" id="A0A968KVK7"/>
<dbReference type="EC" id="6.3.5.7" evidence="2"/>
<dbReference type="PANTHER" id="PTHR11895:SF151">
    <property type="entry name" value="GLUTAMYL-TRNA(GLN) AMIDOTRANSFERASE SUBUNIT A"/>
    <property type="match status" value="1"/>
</dbReference>
<organism evidence="2 3">
    <name type="scientific">Entomospira nematocerorum</name>
    <dbReference type="NCBI Taxonomy" id="2719987"/>
    <lineage>
        <taxon>Bacteria</taxon>
        <taxon>Pseudomonadati</taxon>
        <taxon>Spirochaetota</taxon>
        <taxon>Spirochaetia</taxon>
        <taxon>Spirochaetales</taxon>
        <taxon>Spirochaetaceae</taxon>
        <taxon>Entomospira</taxon>
    </lineage>
</organism>
<dbReference type="PANTHER" id="PTHR11895">
    <property type="entry name" value="TRANSAMIDASE"/>
    <property type="match status" value="1"/>
</dbReference>
<evidence type="ECO:0000313" key="2">
    <source>
        <dbReference type="EMBL" id="NIZ47418.1"/>
    </source>
</evidence>
<comment type="caution">
    <text evidence="2">The sequence shown here is derived from an EMBL/GenBank/DDBJ whole genome shotgun (WGS) entry which is preliminary data.</text>
</comment>
<dbReference type="GO" id="GO:0050567">
    <property type="term" value="F:glutaminyl-tRNA synthase (glutamine-hydrolyzing) activity"/>
    <property type="evidence" value="ECO:0007669"/>
    <property type="project" value="UniProtKB-EC"/>
</dbReference>
<dbReference type="InterPro" id="IPR000120">
    <property type="entry name" value="Amidase"/>
</dbReference>
<name>A0A968KVK7_9SPIO</name>
<protein>
    <submittedName>
        <fullName evidence="2">Asp-tRNA(Asn)/Glu-tRNA(Gln) amidotransferase subunit GatA</fullName>
        <ecNumber evidence="2">6.3.5.7</ecNumber>
    </submittedName>
</protein>
<feature type="domain" description="Amidase" evidence="1">
    <location>
        <begin position="24"/>
        <end position="461"/>
    </location>
</feature>
<reference evidence="2" key="1">
    <citation type="submission" date="2020-03" db="EMBL/GenBank/DDBJ databases">
        <title>Spirochaetal bacteria isolated from arthropods constitute a novel genus Entomospira genus novum within the order Spirochaetales.</title>
        <authorList>
            <person name="Grana-Miraglia L."/>
            <person name="Sikutova S."/>
            <person name="Fingerle V."/>
            <person name="Sing A."/>
            <person name="Castillo-Ramirez S."/>
            <person name="Margos G."/>
            <person name="Rudolf I."/>
        </authorList>
    </citation>
    <scope>NUCLEOTIDE SEQUENCE</scope>
    <source>
        <strain evidence="2">BR208</strain>
    </source>
</reference>
<dbReference type="Proteomes" id="UP000752013">
    <property type="component" value="Unassembled WGS sequence"/>
</dbReference>
<dbReference type="InterPro" id="IPR023631">
    <property type="entry name" value="Amidase_dom"/>
</dbReference>
<dbReference type="Pfam" id="PF01425">
    <property type="entry name" value="Amidase"/>
    <property type="match status" value="1"/>
</dbReference>
<keyword evidence="2" id="KW-0436">Ligase</keyword>
<accession>A0A968KVK7</accession>
<dbReference type="RefSeq" id="WP_167703833.1">
    <property type="nucleotide sequence ID" value="NZ_CP118168.1"/>
</dbReference>
<dbReference type="InterPro" id="IPR036928">
    <property type="entry name" value="AS_sf"/>
</dbReference>
<evidence type="ECO:0000259" key="1">
    <source>
        <dbReference type="Pfam" id="PF01425"/>
    </source>
</evidence>
<keyword evidence="3" id="KW-1185">Reference proteome</keyword>
<dbReference type="SUPFAM" id="SSF75304">
    <property type="entry name" value="Amidase signature (AS) enzymes"/>
    <property type="match status" value="1"/>
</dbReference>
<proteinExistence type="predicted"/>
<dbReference type="Gene3D" id="3.90.1300.10">
    <property type="entry name" value="Amidase signature (AS) domain"/>
    <property type="match status" value="1"/>
</dbReference>